<evidence type="ECO:0000313" key="14">
    <source>
        <dbReference type="EMBL" id="AMW06615.1"/>
    </source>
</evidence>
<dbReference type="OrthoDB" id="5717231at2"/>
<dbReference type="SUPFAM" id="SSF53807">
    <property type="entry name" value="Helical backbone' metal receptor"/>
    <property type="match status" value="1"/>
</dbReference>
<dbReference type="Pfam" id="PF00148">
    <property type="entry name" value="Oxidored_nitro"/>
    <property type="match status" value="1"/>
</dbReference>
<evidence type="ECO:0000256" key="10">
    <source>
        <dbReference type="ARBA" id="ARBA00023181"/>
    </source>
</evidence>
<dbReference type="UniPathway" id="UPA00671"/>
<dbReference type="PANTHER" id="PTHR33712:SF7">
    <property type="entry name" value="LIGHT-INDEPENDENT PROTOCHLOROPHYLLIDE REDUCTASE SUBUNIT B"/>
    <property type="match status" value="1"/>
</dbReference>
<protein>
    <recommendedName>
        <fullName evidence="11">Light-independent protochlorophyllide reductase subunit B</fullName>
        <shortName evidence="11">DPOR subunit B</shortName>
        <shortName evidence="11">LI-POR subunit B</shortName>
        <ecNumber evidence="11">1.3.7.7</ecNumber>
    </recommendedName>
</protein>
<evidence type="ECO:0000313" key="15">
    <source>
        <dbReference type="Proteomes" id="UP000076404"/>
    </source>
</evidence>
<sequence length="580" mass="63913">MELTLWTYEGPPHVGAMRIATSMKGVHYVLHAPQGDTYADLLFTMIERRDRRPPVTYTTFQARDLGGDTAELVKTSVREAYERFKPDAMLVGESCTAELIQDQPGSLAQGMSLPVPVVPLELPAYSKKENWGASETFYHLVRTLLQPQAPAPGTTREPVIDVVRREGRRPRANLLGATALGFRNRDDVREITRLLHDLGVDVHVCAPHNATVADIRRIPEGDFNIVLYPEVADTTARWLEKTFRMPTVRTVPIGVLATREFVEEIGAVTGLDVQPLLEHERAGAAQVDASRSLLPWYSRSVDSTYLTGKRVFVFGDATHVLAAARIARDELGFQVVGIGTYSREFARPVREYAAKIGVEALISDDYLAVEQKVAELAPELVLGTQMERHIAKRLGVPCAVISAPIHVQDVPARHSPQMGFEGANVIFDTWVHPLMMGLEEHLIHMFREDFEFGDGSSPSHLHSSAPRTAGATAVLDAPEPLLASATSYSTATRTGTHEIIVPEAASAVAYDEDEGDTTVAPAAVAITSTRWLPSAESELKKIPFFVRGKVRRNTEKFALDRGIVEITVDTMYDAKAFYGR</sequence>
<keyword evidence="4 11" id="KW-0547">Nucleotide-binding</keyword>
<dbReference type="STRING" id="1379270.GEMMAAP_06400"/>
<dbReference type="InterPro" id="IPR016209">
    <property type="entry name" value="Protochlorophyllide_Rdtase"/>
</dbReference>
<evidence type="ECO:0000256" key="8">
    <source>
        <dbReference type="ARBA" id="ARBA00023014"/>
    </source>
</evidence>
<reference evidence="14 15" key="2">
    <citation type="journal article" date="2016" name="Environ. Microbiol. Rep.">
        <title>Metagenomic evidence for the presence of phototrophic Gemmatimonadetes bacteria in diverse environments.</title>
        <authorList>
            <person name="Zeng Y."/>
            <person name="Baumbach J."/>
            <person name="Barbosa E.G."/>
            <person name="Azevedo V."/>
            <person name="Zhang C."/>
            <person name="Koblizek M."/>
        </authorList>
    </citation>
    <scope>NUCLEOTIDE SEQUENCE [LARGE SCALE GENOMIC DNA]</scope>
    <source>
        <strain evidence="14 15">AP64</strain>
    </source>
</reference>
<keyword evidence="7 11" id="KW-0408">Iron</keyword>
<dbReference type="KEGG" id="gph:GEMMAAP_06400"/>
<comment type="catalytic activity">
    <reaction evidence="11">
        <text>chlorophyllide a + oxidized 2[4Fe-4S]-[ferredoxin] + 2 ADP + 2 phosphate = protochlorophyllide a + reduced 2[4Fe-4S]-[ferredoxin] + 2 ATP + 2 H2O</text>
        <dbReference type="Rhea" id="RHEA:28202"/>
        <dbReference type="Rhea" id="RHEA-COMP:10002"/>
        <dbReference type="Rhea" id="RHEA-COMP:10004"/>
        <dbReference type="ChEBI" id="CHEBI:15377"/>
        <dbReference type="ChEBI" id="CHEBI:30616"/>
        <dbReference type="ChEBI" id="CHEBI:33722"/>
        <dbReference type="ChEBI" id="CHEBI:33723"/>
        <dbReference type="ChEBI" id="CHEBI:43474"/>
        <dbReference type="ChEBI" id="CHEBI:83348"/>
        <dbReference type="ChEBI" id="CHEBI:83350"/>
        <dbReference type="ChEBI" id="CHEBI:456216"/>
        <dbReference type="EC" id="1.3.7.7"/>
    </reaction>
</comment>
<keyword evidence="9 11" id="KW-0149">Chlorophyll biosynthesis</keyword>
<dbReference type="GO" id="GO:0016730">
    <property type="term" value="F:oxidoreductase activity, acting on iron-sulfur proteins as donors"/>
    <property type="evidence" value="ECO:0007669"/>
    <property type="project" value="InterPro"/>
</dbReference>
<gene>
    <name evidence="11" type="primary">bchB</name>
    <name evidence="14" type="ORF">GEMMAAP_06400</name>
</gene>
<dbReference type="Gene3D" id="1.10.8.550">
    <property type="entry name" value="Proto-chlorophyllide reductase 57 kD subunit B"/>
    <property type="match status" value="1"/>
</dbReference>
<dbReference type="EC" id="1.3.7.7" evidence="11"/>
<dbReference type="GO" id="GO:0036070">
    <property type="term" value="P:light-independent bacteriochlorophyll biosynthetic process"/>
    <property type="evidence" value="ECO:0007669"/>
    <property type="project" value="UniProtKB-UniRule"/>
</dbReference>
<dbReference type="InterPro" id="IPR000510">
    <property type="entry name" value="Nase/OxRdtase_comp1"/>
</dbReference>
<name>A0A143BPW7_9BACT</name>
<evidence type="ECO:0000256" key="9">
    <source>
        <dbReference type="ARBA" id="ARBA00023171"/>
    </source>
</evidence>
<dbReference type="InterPro" id="IPR013580">
    <property type="entry name" value="LI-POR_suB-like_C"/>
</dbReference>
<comment type="cofactor">
    <cofactor evidence="11">
        <name>[4Fe-4S] cluster</name>
        <dbReference type="ChEBI" id="CHEBI:49883"/>
    </cofactor>
    <text evidence="11">Binds 1 [4Fe-4S] cluster per heterodimer. The cluster is bound at the heterodimer interface by residues from both subunits.</text>
</comment>
<dbReference type="Gene3D" id="3.40.50.1980">
    <property type="entry name" value="Nitrogenase molybdenum iron protein domain"/>
    <property type="match status" value="3"/>
</dbReference>
<proteinExistence type="inferred from homology"/>
<evidence type="ECO:0000259" key="12">
    <source>
        <dbReference type="Pfam" id="PF00148"/>
    </source>
</evidence>
<comment type="similarity">
    <text evidence="11">Belongs to the ChlB/BchB/BchZ family.</text>
</comment>
<comment type="pathway">
    <text evidence="11">Porphyrin-containing compound metabolism; bacteriochlorophyll biosynthesis (light-independent).</text>
</comment>
<dbReference type="SMR" id="A0A143BPW7"/>
<dbReference type="NCBIfam" id="TIGR01278">
    <property type="entry name" value="DPOR_BchB"/>
    <property type="match status" value="1"/>
</dbReference>
<dbReference type="InterPro" id="IPR005969">
    <property type="entry name" value="Protochl_reductB"/>
</dbReference>
<dbReference type="PIRSF" id="PIRSF000163">
    <property type="entry name" value="PCP_ChlB"/>
    <property type="match status" value="1"/>
</dbReference>
<keyword evidence="15" id="KW-1185">Reference proteome</keyword>
<dbReference type="GO" id="GO:0016636">
    <property type="term" value="F:oxidoreductase activity, acting on the CH-CH group of donors, iron-sulfur protein as acceptor"/>
    <property type="evidence" value="ECO:0007669"/>
    <property type="project" value="UniProtKB-UniRule"/>
</dbReference>
<evidence type="ECO:0000256" key="11">
    <source>
        <dbReference type="HAMAP-Rule" id="MF_00353"/>
    </source>
</evidence>
<dbReference type="AlphaFoldDB" id="A0A143BPW7"/>
<dbReference type="GO" id="GO:0046872">
    <property type="term" value="F:metal ion binding"/>
    <property type="evidence" value="ECO:0007669"/>
    <property type="project" value="UniProtKB-KW"/>
</dbReference>
<keyword evidence="8 11" id="KW-0411">Iron-sulfur</keyword>
<keyword evidence="10 11" id="KW-0077">Bacteriochlorophyll biosynthesis</keyword>
<dbReference type="Pfam" id="PF08369">
    <property type="entry name" value="PCP_red"/>
    <property type="match status" value="1"/>
</dbReference>
<feature type="binding site" evidence="11">
    <location>
        <begin position="437"/>
        <end position="438"/>
    </location>
    <ligand>
        <name>substrate</name>
    </ligand>
</feature>
<dbReference type="InterPro" id="IPR050152">
    <property type="entry name" value="ChlB/BchB/BchZ"/>
</dbReference>
<comment type="function">
    <text evidence="11">Component of the dark-operative protochlorophyllide reductase (DPOR) that uses Mg-ATP and reduced ferredoxin to reduce ring D of protochlorophyllide (Pchlide) to form chlorophyllide a (Chlide). This reaction is light-independent. The NB-protein (BchN-BchB) is the catalytic component of the complex.</text>
</comment>
<keyword evidence="1 11" id="KW-0004">4Fe-4S</keyword>
<evidence type="ECO:0000256" key="5">
    <source>
        <dbReference type="ARBA" id="ARBA00022840"/>
    </source>
</evidence>
<evidence type="ECO:0000256" key="7">
    <source>
        <dbReference type="ARBA" id="ARBA00023004"/>
    </source>
</evidence>
<dbReference type="Proteomes" id="UP000076404">
    <property type="component" value="Chromosome"/>
</dbReference>
<dbReference type="EMBL" id="CP011454">
    <property type="protein sequence ID" value="AMW06615.1"/>
    <property type="molecule type" value="Genomic_DNA"/>
</dbReference>
<keyword evidence="2 11" id="KW-0602">Photosynthesis</keyword>
<dbReference type="RefSeq" id="WP_026850316.1">
    <property type="nucleotide sequence ID" value="NZ_CP011454.1"/>
</dbReference>
<dbReference type="eggNOG" id="COG2710">
    <property type="taxonomic scope" value="Bacteria"/>
</dbReference>
<evidence type="ECO:0000259" key="13">
    <source>
        <dbReference type="Pfam" id="PF08369"/>
    </source>
</evidence>
<dbReference type="PANTHER" id="PTHR33712">
    <property type="entry name" value="LIGHT-INDEPENDENT PROTOCHLOROPHYLLIDE REDUCTASE SUBUNIT B"/>
    <property type="match status" value="1"/>
</dbReference>
<evidence type="ECO:0000256" key="3">
    <source>
        <dbReference type="ARBA" id="ARBA00022723"/>
    </source>
</evidence>
<dbReference type="GO" id="GO:0051539">
    <property type="term" value="F:4 iron, 4 sulfur cluster binding"/>
    <property type="evidence" value="ECO:0007669"/>
    <property type="project" value="UniProtKB-UniRule"/>
</dbReference>
<reference evidence="14 15" key="1">
    <citation type="journal article" date="2014" name="Proc. Natl. Acad. Sci. U.S.A.">
        <title>Functional type 2 photosynthetic reaction centers found in the rare bacterial phylum Gemmatimonadetes.</title>
        <authorList>
            <person name="Zeng Y."/>
            <person name="Feng F."/>
            <person name="Medova H."/>
            <person name="Dean J."/>
            <person name="Koblizek M."/>
        </authorList>
    </citation>
    <scope>NUCLEOTIDE SEQUENCE [LARGE SCALE GENOMIC DNA]</scope>
    <source>
        <strain evidence="14 15">AP64</strain>
    </source>
</reference>
<dbReference type="InterPro" id="IPR042298">
    <property type="entry name" value="P-CP_red_C"/>
</dbReference>
<keyword evidence="5 11" id="KW-0067">ATP-binding</keyword>
<evidence type="ECO:0000256" key="2">
    <source>
        <dbReference type="ARBA" id="ARBA00022531"/>
    </source>
</evidence>
<dbReference type="Gene3D" id="1.20.89.20">
    <property type="match status" value="1"/>
</dbReference>
<evidence type="ECO:0000256" key="1">
    <source>
        <dbReference type="ARBA" id="ARBA00022485"/>
    </source>
</evidence>
<accession>A0A143BPW7</accession>
<dbReference type="HAMAP" id="MF_00353">
    <property type="entry name" value="ChlB_BchB"/>
    <property type="match status" value="1"/>
</dbReference>
<keyword evidence="3 11" id="KW-0479">Metal-binding</keyword>
<feature type="domain" description="Light-independent protochlorophyllide reductase subunit B-like C-terminal" evidence="13">
    <location>
        <begin position="531"/>
        <end position="575"/>
    </location>
</feature>
<dbReference type="GO" id="GO:0019685">
    <property type="term" value="P:photosynthesis, dark reaction"/>
    <property type="evidence" value="ECO:0007669"/>
    <property type="project" value="InterPro"/>
</dbReference>
<keyword evidence="6 11" id="KW-0560">Oxidoreductase</keyword>
<feature type="binding site" evidence="11">
    <location>
        <position position="36"/>
    </location>
    <ligand>
        <name>[4Fe-4S] cluster</name>
        <dbReference type="ChEBI" id="CHEBI:49883"/>
        <note>ligand shared with heterodimeric partner</note>
    </ligand>
</feature>
<evidence type="ECO:0000256" key="6">
    <source>
        <dbReference type="ARBA" id="ARBA00023002"/>
    </source>
</evidence>
<evidence type="ECO:0000256" key="4">
    <source>
        <dbReference type="ARBA" id="ARBA00022741"/>
    </source>
</evidence>
<dbReference type="GO" id="GO:0005524">
    <property type="term" value="F:ATP binding"/>
    <property type="evidence" value="ECO:0007669"/>
    <property type="project" value="UniProtKB-UniRule"/>
</dbReference>
<feature type="active site" description="Proton donor" evidence="11">
    <location>
        <position position="302"/>
    </location>
</feature>
<comment type="subunit">
    <text evidence="11">Protochlorophyllide reductase is composed of three subunits; BchL, BchN and BchB. Forms a heterotetramer of two BchB and two BchN subunits.</text>
</comment>
<organism evidence="14 15">
    <name type="scientific">Gemmatimonas phototrophica</name>
    <dbReference type="NCBI Taxonomy" id="1379270"/>
    <lineage>
        <taxon>Bacteria</taxon>
        <taxon>Pseudomonadati</taxon>
        <taxon>Gemmatimonadota</taxon>
        <taxon>Gemmatimonadia</taxon>
        <taxon>Gemmatimonadales</taxon>
        <taxon>Gemmatimonadaceae</taxon>
        <taxon>Gemmatimonas</taxon>
    </lineage>
</organism>
<feature type="domain" description="Nitrogenase/oxidoreductase component 1" evidence="12">
    <location>
        <begin position="12"/>
        <end position="434"/>
    </location>
</feature>